<keyword evidence="2 4" id="KW-1005">Bacterial flagellum biogenesis</keyword>
<evidence type="ECO:0000256" key="3">
    <source>
        <dbReference type="ARBA" id="ARBA00022845"/>
    </source>
</evidence>
<comment type="similarity">
    <text evidence="4">Belongs to the FliW family.</text>
</comment>
<keyword evidence="5" id="KW-0282">Flagellum</keyword>
<proteinExistence type="inferred from homology"/>
<dbReference type="RefSeq" id="WP_094251704.1">
    <property type="nucleotide sequence ID" value="NZ_JBHLXL010000001.1"/>
</dbReference>
<dbReference type="Proteomes" id="UP000215059">
    <property type="component" value="Unassembled WGS sequence"/>
</dbReference>
<dbReference type="GO" id="GO:0005737">
    <property type="term" value="C:cytoplasm"/>
    <property type="evidence" value="ECO:0007669"/>
    <property type="project" value="UniProtKB-SubCell"/>
</dbReference>
<reference evidence="5 6" key="1">
    <citation type="submission" date="2017-07" db="EMBL/GenBank/DDBJ databases">
        <title>Fictibacillus sp. nov. GDSW-R2A3 Genome sequencing and assembly.</title>
        <authorList>
            <person name="Mayilraj S."/>
        </authorList>
    </citation>
    <scope>NUCLEOTIDE SEQUENCE [LARGE SCALE GENOMIC DNA]</scope>
    <source>
        <strain evidence="5 6">GDSW-R2A3</strain>
    </source>
</reference>
<dbReference type="AlphaFoldDB" id="A0A235FFG7"/>
<dbReference type="NCBIfam" id="NF009793">
    <property type="entry name" value="PRK13285.1-1"/>
    <property type="match status" value="1"/>
</dbReference>
<keyword evidence="5" id="KW-0969">Cilium</keyword>
<comment type="caution">
    <text evidence="5">The sequence shown here is derived from an EMBL/GenBank/DDBJ whole genome shotgun (WGS) entry which is preliminary data.</text>
</comment>
<evidence type="ECO:0000256" key="2">
    <source>
        <dbReference type="ARBA" id="ARBA00022795"/>
    </source>
</evidence>
<keyword evidence="5" id="KW-0966">Cell projection</keyword>
<keyword evidence="4" id="KW-0143">Chaperone</keyword>
<keyword evidence="6" id="KW-1185">Reference proteome</keyword>
<comment type="subcellular location">
    <subcellularLocation>
        <location evidence="4">Cytoplasm</location>
    </subcellularLocation>
</comment>
<dbReference type="GO" id="GO:0006417">
    <property type="term" value="P:regulation of translation"/>
    <property type="evidence" value="ECO:0007669"/>
    <property type="project" value="UniProtKB-KW"/>
</dbReference>
<dbReference type="OrthoDB" id="9801235at2"/>
<accession>A0A235FFG7</accession>
<dbReference type="PANTHER" id="PTHR39190">
    <property type="entry name" value="FLAGELLAR ASSEMBLY FACTOR FLIW"/>
    <property type="match status" value="1"/>
</dbReference>
<dbReference type="GO" id="GO:0044780">
    <property type="term" value="P:bacterial-type flagellum assembly"/>
    <property type="evidence" value="ECO:0007669"/>
    <property type="project" value="UniProtKB-UniRule"/>
</dbReference>
<evidence type="ECO:0000256" key="1">
    <source>
        <dbReference type="ARBA" id="ARBA00022490"/>
    </source>
</evidence>
<dbReference type="SUPFAM" id="SSF141457">
    <property type="entry name" value="BH3618-like"/>
    <property type="match status" value="1"/>
</dbReference>
<sequence length="142" mass="16280">MLIETKYDQQVEVKKEDIIQFDNGIPGFEDETEFVLVPFEETVFSLLQSVHTKNLAFMTAEPFYFFPDYHFDLPDSAIKQLDITIPEDVNVLVIITATDPFVKSTVNLQGPIIINTKNNRAKQVVLNDSSYTTRHPLIGKER</sequence>
<keyword evidence="1 4" id="KW-0963">Cytoplasm</keyword>
<comment type="subunit">
    <text evidence="4">Interacts with translational regulator CsrA and flagellin(s).</text>
</comment>
<evidence type="ECO:0000256" key="4">
    <source>
        <dbReference type="HAMAP-Rule" id="MF_01185"/>
    </source>
</evidence>
<dbReference type="InterPro" id="IPR003775">
    <property type="entry name" value="Flagellar_assembly_factor_FliW"/>
</dbReference>
<evidence type="ECO:0000313" key="5">
    <source>
        <dbReference type="EMBL" id="OYD59743.1"/>
    </source>
</evidence>
<dbReference type="Pfam" id="PF02623">
    <property type="entry name" value="FliW"/>
    <property type="match status" value="1"/>
</dbReference>
<dbReference type="PANTHER" id="PTHR39190:SF1">
    <property type="entry name" value="FLAGELLAR ASSEMBLY FACTOR FLIW"/>
    <property type="match status" value="1"/>
</dbReference>
<dbReference type="InterPro" id="IPR024046">
    <property type="entry name" value="Flagellar_assmbl_FliW_dom_sf"/>
</dbReference>
<comment type="function">
    <text evidence="4">Acts as an anti-CsrA protein, binds CsrA and prevents it from repressing translation of its target genes, one of which is flagellin. Binds to flagellin and participates in the assembly of the flagellum.</text>
</comment>
<organism evidence="5 6">
    <name type="scientific">Fictibacillus aquaticus</name>
    <dbReference type="NCBI Taxonomy" id="2021314"/>
    <lineage>
        <taxon>Bacteria</taxon>
        <taxon>Bacillati</taxon>
        <taxon>Bacillota</taxon>
        <taxon>Bacilli</taxon>
        <taxon>Bacillales</taxon>
        <taxon>Fictibacillaceae</taxon>
        <taxon>Fictibacillus</taxon>
    </lineage>
</organism>
<dbReference type="Gene3D" id="2.30.290.10">
    <property type="entry name" value="BH3618-like"/>
    <property type="match status" value="1"/>
</dbReference>
<evidence type="ECO:0000313" key="6">
    <source>
        <dbReference type="Proteomes" id="UP000215059"/>
    </source>
</evidence>
<dbReference type="EMBL" id="NOII01000001">
    <property type="protein sequence ID" value="OYD59743.1"/>
    <property type="molecule type" value="Genomic_DNA"/>
</dbReference>
<keyword evidence="3 4" id="KW-0810">Translation regulation</keyword>
<protein>
    <recommendedName>
        <fullName evidence="4">Flagellar assembly factor FliW</fullName>
    </recommendedName>
</protein>
<name>A0A235FFG7_9BACL</name>
<gene>
    <name evidence="4" type="primary">fliW</name>
    <name evidence="5" type="ORF">CGZ90_07640</name>
</gene>
<dbReference type="HAMAP" id="MF_01185">
    <property type="entry name" value="FliW"/>
    <property type="match status" value="1"/>
</dbReference>